<evidence type="ECO:0000313" key="1">
    <source>
        <dbReference type="EMBL" id="GLK67329.1"/>
    </source>
</evidence>
<reference evidence="1" key="1">
    <citation type="journal article" date="2014" name="Int. J. Syst. Evol. Microbiol.">
        <title>Complete genome sequence of Corynebacterium casei LMG S-19264T (=DSM 44701T), isolated from a smear-ripened cheese.</title>
        <authorList>
            <consortium name="US DOE Joint Genome Institute (JGI-PGF)"/>
            <person name="Walter F."/>
            <person name="Albersmeier A."/>
            <person name="Kalinowski J."/>
            <person name="Ruckert C."/>
        </authorList>
    </citation>
    <scope>NUCLEOTIDE SEQUENCE</scope>
    <source>
        <strain evidence="1">VKM B-2347</strain>
    </source>
</reference>
<protein>
    <submittedName>
        <fullName evidence="1">Uncharacterized protein</fullName>
    </submittedName>
</protein>
<organism evidence="1 2">
    <name type="scientific">Hansschlegelia plantiphila</name>
    <dbReference type="NCBI Taxonomy" id="374655"/>
    <lineage>
        <taxon>Bacteria</taxon>
        <taxon>Pseudomonadati</taxon>
        <taxon>Pseudomonadota</taxon>
        <taxon>Alphaproteobacteria</taxon>
        <taxon>Hyphomicrobiales</taxon>
        <taxon>Methylopilaceae</taxon>
        <taxon>Hansschlegelia</taxon>
    </lineage>
</organism>
<keyword evidence="2" id="KW-1185">Reference proteome</keyword>
<accession>A0A9W6MUE9</accession>
<comment type="caution">
    <text evidence="1">The sequence shown here is derived from an EMBL/GenBank/DDBJ whole genome shotgun (WGS) entry which is preliminary data.</text>
</comment>
<evidence type="ECO:0000313" key="2">
    <source>
        <dbReference type="Proteomes" id="UP001143372"/>
    </source>
</evidence>
<gene>
    <name evidence="1" type="ORF">GCM10008179_09670</name>
</gene>
<proteinExistence type="predicted"/>
<dbReference type="RefSeq" id="WP_271167574.1">
    <property type="nucleotide sequence ID" value="NZ_BSFI01000004.1"/>
</dbReference>
<dbReference type="EMBL" id="BSFI01000004">
    <property type="protein sequence ID" value="GLK67329.1"/>
    <property type="molecule type" value="Genomic_DNA"/>
</dbReference>
<name>A0A9W6MUE9_9HYPH</name>
<sequence length="152" mass="16536">MHADQRFLASRAERIASFLDAGGTVVANGHVAYPFLPGIDSARTSPNSRLDDLRILRLASHPIWEGVSGEDLTFRKGVAGFYGRAWHEPPPGALVVNAVGAPERALDILYPVGHGRVLLHGGNDLWQFGAMDSTARLAPQFLEWLLAPEDRS</sequence>
<dbReference type="AlphaFoldDB" id="A0A9W6MUE9"/>
<dbReference type="SUPFAM" id="SSF52317">
    <property type="entry name" value="Class I glutamine amidotransferase-like"/>
    <property type="match status" value="1"/>
</dbReference>
<dbReference type="InterPro" id="IPR029062">
    <property type="entry name" value="Class_I_gatase-like"/>
</dbReference>
<dbReference type="Proteomes" id="UP001143372">
    <property type="component" value="Unassembled WGS sequence"/>
</dbReference>
<reference evidence="1" key="2">
    <citation type="submission" date="2023-01" db="EMBL/GenBank/DDBJ databases">
        <authorList>
            <person name="Sun Q."/>
            <person name="Evtushenko L."/>
        </authorList>
    </citation>
    <scope>NUCLEOTIDE SEQUENCE</scope>
    <source>
        <strain evidence="1">VKM B-2347</strain>
    </source>
</reference>